<dbReference type="NCBIfam" id="NF045478">
    <property type="entry name" value="XF1762_fam"/>
    <property type="match status" value="1"/>
</dbReference>
<keyword evidence="2" id="KW-1185">Reference proteome</keyword>
<accession>A0A2X2UMV6</accession>
<sequence>MRAVPMELKEAQEYIHKYHRHHEPAHRDKFRIGCEDGGQLLGVVQVGRPVNRHMDDGKTLEVLRLCSQGGQNVCSFLYSRAARIAKEMGYAKIITYILESESGTSLKASGWKLEEEGVGGGSWNCPSRPRELEATQLSLFPEKKKYPTEKKQRWVKDLS</sequence>
<dbReference type="InterPro" id="IPR053780">
    <property type="entry name" value="Gp66-like"/>
</dbReference>
<dbReference type="EMBL" id="UAVW01000016">
    <property type="protein sequence ID" value="SQB14901.1"/>
    <property type="molecule type" value="Genomic_DNA"/>
</dbReference>
<name>A0A2X2UMV6_9FIRM</name>
<proteinExistence type="predicted"/>
<protein>
    <recommendedName>
        <fullName evidence="3">N-acetyltransferase domain-containing protein</fullName>
    </recommendedName>
</protein>
<organism evidence="1 2">
    <name type="scientific">Enterocloster clostridioformis</name>
    <dbReference type="NCBI Taxonomy" id="1531"/>
    <lineage>
        <taxon>Bacteria</taxon>
        <taxon>Bacillati</taxon>
        <taxon>Bacillota</taxon>
        <taxon>Clostridia</taxon>
        <taxon>Lachnospirales</taxon>
        <taxon>Lachnospiraceae</taxon>
        <taxon>Enterocloster</taxon>
    </lineage>
</organism>
<gene>
    <name evidence="1" type="ORF">NCTC11224_03955</name>
</gene>
<evidence type="ECO:0000313" key="1">
    <source>
        <dbReference type="EMBL" id="SQB14901.1"/>
    </source>
</evidence>
<evidence type="ECO:0008006" key="3">
    <source>
        <dbReference type="Google" id="ProtNLM"/>
    </source>
</evidence>
<dbReference type="AlphaFoldDB" id="A0A2X2UMV6"/>
<evidence type="ECO:0000313" key="2">
    <source>
        <dbReference type="Proteomes" id="UP000251853"/>
    </source>
</evidence>
<dbReference type="Proteomes" id="UP000251853">
    <property type="component" value="Unassembled WGS sequence"/>
</dbReference>
<reference evidence="1 2" key="1">
    <citation type="submission" date="2018-06" db="EMBL/GenBank/DDBJ databases">
        <authorList>
            <consortium name="Pathogen Informatics"/>
            <person name="Doyle S."/>
        </authorList>
    </citation>
    <scope>NUCLEOTIDE SEQUENCE [LARGE SCALE GENOMIC DNA]</scope>
    <source>
        <strain evidence="1 2">NCTC11224</strain>
    </source>
</reference>